<keyword evidence="1" id="KW-0456">Lyase</keyword>
<accession>A0ABX0HP97</accession>
<dbReference type="PANTHER" id="PTHR42916">
    <property type="entry name" value="2-SUCCINYL-5-ENOLPYRUVYL-6-HYDROXY-3-CYCLOHEXENE-1-CARBOXYLATE SYNTHASE"/>
    <property type="match status" value="1"/>
</dbReference>
<evidence type="ECO:0000259" key="2">
    <source>
        <dbReference type="Pfam" id="PF12697"/>
    </source>
</evidence>
<keyword evidence="4" id="KW-1185">Reference proteome</keyword>
<gene>
    <name evidence="3" type="ORF">G7087_00810</name>
</gene>
<dbReference type="Pfam" id="PF12697">
    <property type="entry name" value="Abhydrolase_6"/>
    <property type="match status" value="1"/>
</dbReference>
<keyword evidence="3" id="KW-0378">Hydrolase</keyword>
<sequence length="255" mass="25983">MNAGPGTRHAARGDGPPLVLLHGFLGHPGAWDGVLAALPSHGEAWCPWLPGHGPAAATPATWAEAVDTIAATLPAGALLAGYSMGARLALGAALARPGRVRAVLLVGGHVGLAGEAERAERAAQDAARAAALRRDGLAAFVDAWEAMPLFASQQALPAEAQAAQRAARLAHDAEGLTWAFEVAGLACMPDYRAAVATTGQRLHWLTGAEDPRFDTLAAGLARPPQVTHERVAGAGHNLLLEAPQAVAAALARLAA</sequence>
<evidence type="ECO:0000256" key="1">
    <source>
        <dbReference type="ARBA" id="ARBA00023239"/>
    </source>
</evidence>
<evidence type="ECO:0000313" key="4">
    <source>
        <dbReference type="Proteomes" id="UP000802098"/>
    </source>
</evidence>
<dbReference type="Gene3D" id="3.40.50.1820">
    <property type="entry name" value="alpha/beta hydrolase"/>
    <property type="match status" value="1"/>
</dbReference>
<protein>
    <submittedName>
        <fullName evidence="3">Alpha/beta fold hydrolase</fullName>
    </submittedName>
</protein>
<evidence type="ECO:0000313" key="3">
    <source>
        <dbReference type="EMBL" id="NHK96908.1"/>
    </source>
</evidence>
<feature type="domain" description="AB hydrolase-1" evidence="2">
    <location>
        <begin position="18"/>
        <end position="249"/>
    </location>
</feature>
<dbReference type="InterPro" id="IPR029058">
    <property type="entry name" value="AB_hydrolase_fold"/>
</dbReference>
<dbReference type="PANTHER" id="PTHR42916:SF1">
    <property type="entry name" value="PROTEIN PHYLLO, CHLOROPLASTIC"/>
    <property type="match status" value="1"/>
</dbReference>
<dbReference type="GO" id="GO:0016787">
    <property type="term" value="F:hydrolase activity"/>
    <property type="evidence" value="ECO:0007669"/>
    <property type="project" value="UniProtKB-KW"/>
</dbReference>
<organism evidence="3 4">
    <name type="scientific">Rubrivivax benzoatilyticus</name>
    <dbReference type="NCBI Taxonomy" id="316997"/>
    <lineage>
        <taxon>Bacteria</taxon>
        <taxon>Pseudomonadati</taxon>
        <taxon>Pseudomonadota</taxon>
        <taxon>Betaproteobacteria</taxon>
        <taxon>Burkholderiales</taxon>
        <taxon>Sphaerotilaceae</taxon>
        <taxon>Rubrivivax</taxon>
    </lineage>
</organism>
<comment type="caution">
    <text evidence="3">The sequence shown here is derived from an EMBL/GenBank/DDBJ whole genome shotgun (WGS) entry which is preliminary data.</text>
</comment>
<dbReference type="InterPro" id="IPR000073">
    <property type="entry name" value="AB_hydrolase_1"/>
</dbReference>
<dbReference type="EMBL" id="JAAOCD010000001">
    <property type="protein sequence ID" value="NHK96908.1"/>
    <property type="molecule type" value="Genomic_DNA"/>
</dbReference>
<dbReference type="SUPFAM" id="SSF53474">
    <property type="entry name" value="alpha/beta-Hydrolases"/>
    <property type="match status" value="1"/>
</dbReference>
<reference evidence="3 4" key="1">
    <citation type="submission" date="2020-03" db="EMBL/GenBank/DDBJ databases">
        <title>Rubrivivax benzoatilyticus JA2 (sequenced after 10 years sub-culturing).</title>
        <authorList>
            <person name="Gupta D."/>
            <person name="Chintalapati S."/>
            <person name="Chintalapati V.R."/>
        </authorList>
    </citation>
    <scope>NUCLEOTIDE SEQUENCE [LARGE SCALE GENOMIC DNA]</scope>
    <source>
        <strain evidence="3 4">JA2-Mal</strain>
    </source>
</reference>
<dbReference type="RefSeq" id="WP_051141734.1">
    <property type="nucleotide sequence ID" value="NZ_JAAOCD010000001.1"/>
</dbReference>
<proteinExistence type="predicted"/>
<name>A0ABX0HP97_9BURK</name>
<dbReference type="Proteomes" id="UP000802098">
    <property type="component" value="Unassembled WGS sequence"/>
</dbReference>